<dbReference type="CDD" id="cd00200">
    <property type="entry name" value="WD40"/>
    <property type="match status" value="1"/>
</dbReference>
<keyword evidence="6" id="KW-1185">Reference proteome</keyword>
<dbReference type="SUPFAM" id="SSF50978">
    <property type="entry name" value="WD40 repeat-like"/>
    <property type="match status" value="2"/>
</dbReference>
<dbReference type="KEGG" id="cput:CONPUDRAFT_112371"/>
<dbReference type="InterPro" id="IPR001680">
    <property type="entry name" value="WD40_rpt"/>
</dbReference>
<evidence type="ECO:0000313" key="6">
    <source>
        <dbReference type="Proteomes" id="UP000053558"/>
    </source>
</evidence>
<dbReference type="PANTHER" id="PTHR19879:SF9">
    <property type="entry name" value="TRANSCRIPTION INITIATION FACTOR TFIID SUBUNIT 5"/>
    <property type="match status" value="1"/>
</dbReference>
<evidence type="ECO:0000256" key="4">
    <source>
        <dbReference type="SAM" id="MobiDB-lite"/>
    </source>
</evidence>
<dbReference type="OMA" id="FTRETCA"/>
<dbReference type="PROSITE" id="PS50082">
    <property type="entry name" value="WD_REPEATS_2"/>
    <property type="match status" value="5"/>
</dbReference>
<evidence type="ECO:0000256" key="3">
    <source>
        <dbReference type="PROSITE-ProRule" id="PRU00221"/>
    </source>
</evidence>
<feature type="repeat" description="WD" evidence="3">
    <location>
        <begin position="251"/>
        <end position="290"/>
    </location>
</feature>
<feature type="compositionally biased region" description="Low complexity" evidence="4">
    <location>
        <begin position="109"/>
        <end position="118"/>
    </location>
</feature>
<dbReference type="PROSITE" id="PS50294">
    <property type="entry name" value="WD_REPEATS_REGION"/>
    <property type="match status" value="3"/>
</dbReference>
<keyword evidence="2" id="KW-0677">Repeat</keyword>
<organism evidence="5 6">
    <name type="scientific">Coniophora puteana (strain RWD-64-598)</name>
    <name type="common">Brown rot fungus</name>
    <dbReference type="NCBI Taxonomy" id="741705"/>
    <lineage>
        <taxon>Eukaryota</taxon>
        <taxon>Fungi</taxon>
        <taxon>Dikarya</taxon>
        <taxon>Basidiomycota</taxon>
        <taxon>Agaricomycotina</taxon>
        <taxon>Agaricomycetes</taxon>
        <taxon>Agaricomycetidae</taxon>
        <taxon>Boletales</taxon>
        <taxon>Coniophorineae</taxon>
        <taxon>Coniophoraceae</taxon>
        <taxon>Coniophora</taxon>
    </lineage>
</organism>
<feature type="repeat" description="WD" evidence="3">
    <location>
        <begin position="209"/>
        <end position="250"/>
    </location>
</feature>
<dbReference type="Proteomes" id="UP000053558">
    <property type="component" value="Unassembled WGS sequence"/>
</dbReference>
<dbReference type="PRINTS" id="PR00320">
    <property type="entry name" value="GPROTEINBRPT"/>
</dbReference>
<dbReference type="InterPro" id="IPR020472">
    <property type="entry name" value="WD40_PAC1"/>
</dbReference>
<dbReference type="RefSeq" id="XP_007774539.1">
    <property type="nucleotide sequence ID" value="XM_007776349.1"/>
</dbReference>
<evidence type="ECO:0000313" key="5">
    <source>
        <dbReference type="EMBL" id="EIW75106.1"/>
    </source>
</evidence>
<protein>
    <submittedName>
        <fullName evidence="5">WD40 repeat-like protein</fullName>
    </submittedName>
</protein>
<dbReference type="Gene3D" id="2.130.10.10">
    <property type="entry name" value="YVTN repeat-like/Quinoprotein amine dehydrogenase"/>
    <property type="match status" value="2"/>
</dbReference>
<dbReference type="InterPro" id="IPR019775">
    <property type="entry name" value="WD40_repeat_CS"/>
</dbReference>
<keyword evidence="1 3" id="KW-0853">WD repeat</keyword>
<dbReference type="OrthoDB" id="190105at2759"/>
<name>A0A5M3M852_CONPW</name>
<dbReference type="Pfam" id="PF00400">
    <property type="entry name" value="WD40"/>
    <property type="match status" value="5"/>
</dbReference>
<comment type="caution">
    <text evidence="5">The sequence shown here is derived from an EMBL/GenBank/DDBJ whole genome shotgun (WGS) entry which is preliminary data.</text>
</comment>
<feature type="repeat" description="WD" evidence="3">
    <location>
        <begin position="393"/>
        <end position="432"/>
    </location>
</feature>
<feature type="repeat" description="WD" evidence="3">
    <location>
        <begin position="291"/>
        <end position="330"/>
    </location>
</feature>
<gene>
    <name evidence="5" type="ORF">CONPUDRAFT_112371</name>
</gene>
<evidence type="ECO:0000256" key="2">
    <source>
        <dbReference type="ARBA" id="ARBA00022737"/>
    </source>
</evidence>
<dbReference type="InterPro" id="IPR015943">
    <property type="entry name" value="WD40/YVTN_repeat-like_dom_sf"/>
</dbReference>
<dbReference type="PROSITE" id="PS00678">
    <property type="entry name" value="WD_REPEATS_1"/>
    <property type="match status" value="3"/>
</dbReference>
<dbReference type="AlphaFoldDB" id="A0A5M3M852"/>
<dbReference type="InterPro" id="IPR036322">
    <property type="entry name" value="WD40_repeat_dom_sf"/>
</dbReference>
<feature type="region of interest" description="Disordered" evidence="4">
    <location>
        <begin position="103"/>
        <end position="123"/>
    </location>
</feature>
<dbReference type="EMBL" id="JH711589">
    <property type="protein sequence ID" value="EIW75106.1"/>
    <property type="molecule type" value="Genomic_DNA"/>
</dbReference>
<proteinExistence type="predicted"/>
<feature type="repeat" description="WD" evidence="3">
    <location>
        <begin position="179"/>
        <end position="208"/>
    </location>
</feature>
<evidence type="ECO:0000256" key="1">
    <source>
        <dbReference type="ARBA" id="ARBA00022574"/>
    </source>
</evidence>
<reference evidence="6" key="1">
    <citation type="journal article" date="2012" name="Science">
        <title>The Paleozoic origin of enzymatic lignin decomposition reconstructed from 31 fungal genomes.</title>
        <authorList>
            <person name="Floudas D."/>
            <person name="Binder M."/>
            <person name="Riley R."/>
            <person name="Barry K."/>
            <person name="Blanchette R.A."/>
            <person name="Henrissat B."/>
            <person name="Martinez A.T."/>
            <person name="Otillar R."/>
            <person name="Spatafora J.W."/>
            <person name="Yadav J.S."/>
            <person name="Aerts A."/>
            <person name="Benoit I."/>
            <person name="Boyd A."/>
            <person name="Carlson A."/>
            <person name="Copeland A."/>
            <person name="Coutinho P.M."/>
            <person name="de Vries R.P."/>
            <person name="Ferreira P."/>
            <person name="Findley K."/>
            <person name="Foster B."/>
            <person name="Gaskell J."/>
            <person name="Glotzer D."/>
            <person name="Gorecki P."/>
            <person name="Heitman J."/>
            <person name="Hesse C."/>
            <person name="Hori C."/>
            <person name="Igarashi K."/>
            <person name="Jurgens J.A."/>
            <person name="Kallen N."/>
            <person name="Kersten P."/>
            <person name="Kohler A."/>
            <person name="Kuees U."/>
            <person name="Kumar T.K.A."/>
            <person name="Kuo A."/>
            <person name="LaButti K."/>
            <person name="Larrondo L.F."/>
            <person name="Lindquist E."/>
            <person name="Ling A."/>
            <person name="Lombard V."/>
            <person name="Lucas S."/>
            <person name="Lundell T."/>
            <person name="Martin R."/>
            <person name="McLaughlin D.J."/>
            <person name="Morgenstern I."/>
            <person name="Morin E."/>
            <person name="Murat C."/>
            <person name="Nagy L.G."/>
            <person name="Nolan M."/>
            <person name="Ohm R.A."/>
            <person name="Patyshakuliyeva A."/>
            <person name="Rokas A."/>
            <person name="Ruiz-Duenas F.J."/>
            <person name="Sabat G."/>
            <person name="Salamov A."/>
            <person name="Samejima M."/>
            <person name="Schmutz J."/>
            <person name="Slot J.C."/>
            <person name="St John F."/>
            <person name="Stenlid J."/>
            <person name="Sun H."/>
            <person name="Sun S."/>
            <person name="Syed K."/>
            <person name="Tsang A."/>
            <person name="Wiebenga A."/>
            <person name="Young D."/>
            <person name="Pisabarro A."/>
            <person name="Eastwood D.C."/>
            <person name="Martin F."/>
            <person name="Cullen D."/>
            <person name="Grigoriev I.V."/>
            <person name="Hibbett D.S."/>
        </authorList>
    </citation>
    <scope>NUCLEOTIDE SEQUENCE [LARGE SCALE GENOMIC DNA]</scope>
    <source>
        <strain evidence="6">RWD-64-598 SS2</strain>
    </source>
</reference>
<accession>A0A5M3M852</accession>
<dbReference type="SMART" id="SM00320">
    <property type="entry name" value="WD40"/>
    <property type="match status" value="7"/>
</dbReference>
<dbReference type="GeneID" id="19198942"/>
<sequence length="472" mass="50309">MHTAPPSVPRPLSPFRTHFQREYITMCNWRKGGRLLRSHRVPILAPDAGVITSLALDQDWVVVGLASARIHVFSARTGVLARTLTGHESGVWAVHLVSRGGAWRGGPQSSGERSAAAEGGAGDRVVVEEEDGAGETVVPQSMRTALGLDVPRPSGPYGDGEGADGRGKPSDVGCASEGWGQPGALVVSGGCDKLLRVWDVKSGHCIHTLRGHTSTIRCVRVLHNRPLAVTGSRDATLRVWDVQRGVGLRLLQGHTQSVRCLDACGARVVSGSYDTTCRLWDADTGECVHVLRGHQHQIYSVAFDGVRIASGGMDTTVRVWDARSGQCIALLQGHTALVCQLQLFTPPPSSAFSSPSSPSSSSPPAPAGLLATGGADGRVITFSLDTYTARTRLAAHDSSVTALQLDARFLVTGGNDGRVRLYEAATGRHVRDLTEGCESVWKVAHNRAGTCAIMCKRAGKTVMEVWSYRPRE</sequence>
<feature type="region of interest" description="Disordered" evidence="4">
    <location>
        <begin position="146"/>
        <end position="175"/>
    </location>
</feature>
<dbReference type="PANTHER" id="PTHR19879">
    <property type="entry name" value="TRANSCRIPTION INITIATION FACTOR TFIID"/>
    <property type="match status" value="1"/>
</dbReference>